<dbReference type="GO" id="GO:0005634">
    <property type="term" value="C:nucleus"/>
    <property type="evidence" value="ECO:0007669"/>
    <property type="project" value="TreeGrafter"/>
</dbReference>
<dbReference type="GO" id="GO:0042393">
    <property type="term" value="F:histone binding"/>
    <property type="evidence" value="ECO:0007669"/>
    <property type="project" value="TreeGrafter"/>
</dbReference>
<reference evidence="5" key="1">
    <citation type="submission" date="2020-07" db="EMBL/GenBank/DDBJ databases">
        <title>The High-quality genome of the commercially important snow crab, Chionoecetes opilio.</title>
        <authorList>
            <person name="Jeong J.-H."/>
            <person name="Ryu S."/>
        </authorList>
    </citation>
    <scope>NUCLEOTIDE SEQUENCE</scope>
    <source>
        <strain evidence="5">MADBK_172401_WGS</strain>
        <tissue evidence="5">Digestive gland</tissue>
    </source>
</reference>
<feature type="compositionally biased region" description="Basic and acidic residues" evidence="4">
    <location>
        <begin position="286"/>
        <end position="296"/>
    </location>
</feature>
<feature type="compositionally biased region" description="Acidic residues" evidence="4">
    <location>
        <begin position="262"/>
        <end position="285"/>
    </location>
</feature>
<dbReference type="FunFam" id="3.80.10.10:FF:000131">
    <property type="entry name" value="acidic leucine-rich nuclear phosphoprotein 32-related protein-like"/>
    <property type="match status" value="1"/>
</dbReference>
<sequence>MRGERCGEGCNKVRYELRHTDGVPVLVCLGRPPPHDRTVLGMWLYVHVIVLALGLITELNLDNCKSTSILGLTEEFGNLEVLSLINVGLTTLKGFPALPKLRKLELSDNRISGGLGALTCLPKLSDLNLSGNRIKDLETLEPLRDLKSLFNLDLFNCEVLQTENYREKMFALVPSLVYLDGFDKEDNSEGEEDGEEEEDGVETIGEGDHEEDDGVVVEGDQDDDDDGGEEEEEIDEEEVEEEEDEEEEEDVALDALYKDYDPEGDDDYEAVEEVGEEEEAIDEDGEGPRGQKRKLEDGDDGD</sequence>
<dbReference type="SUPFAM" id="SSF52058">
    <property type="entry name" value="L domain-like"/>
    <property type="match status" value="1"/>
</dbReference>
<evidence type="ECO:0000256" key="1">
    <source>
        <dbReference type="ARBA" id="ARBA00022614"/>
    </source>
</evidence>
<evidence type="ECO:0000256" key="2">
    <source>
        <dbReference type="ARBA" id="ARBA00022737"/>
    </source>
</evidence>
<dbReference type="InterPro" id="IPR045081">
    <property type="entry name" value="AN32"/>
</dbReference>
<organism evidence="5 6">
    <name type="scientific">Chionoecetes opilio</name>
    <name type="common">Atlantic snow crab</name>
    <name type="synonym">Cancer opilio</name>
    <dbReference type="NCBI Taxonomy" id="41210"/>
    <lineage>
        <taxon>Eukaryota</taxon>
        <taxon>Metazoa</taxon>
        <taxon>Ecdysozoa</taxon>
        <taxon>Arthropoda</taxon>
        <taxon>Crustacea</taxon>
        <taxon>Multicrustacea</taxon>
        <taxon>Malacostraca</taxon>
        <taxon>Eumalacostraca</taxon>
        <taxon>Eucarida</taxon>
        <taxon>Decapoda</taxon>
        <taxon>Pleocyemata</taxon>
        <taxon>Brachyura</taxon>
        <taxon>Eubrachyura</taxon>
        <taxon>Majoidea</taxon>
        <taxon>Majidae</taxon>
        <taxon>Chionoecetes</taxon>
    </lineage>
</organism>
<dbReference type="Proteomes" id="UP000770661">
    <property type="component" value="Unassembled WGS sequence"/>
</dbReference>
<evidence type="ECO:0000256" key="4">
    <source>
        <dbReference type="SAM" id="MobiDB-lite"/>
    </source>
</evidence>
<dbReference type="InterPro" id="IPR032675">
    <property type="entry name" value="LRR_dom_sf"/>
</dbReference>
<feature type="region of interest" description="Disordered" evidence="4">
    <location>
        <begin position="183"/>
        <end position="302"/>
    </location>
</feature>
<dbReference type="InterPro" id="IPR001611">
    <property type="entry name" value="Leu-rich_rpt"/>
</dbReference>
<proteinExistence type="inferred from homology"/>
<evidence type="ECO:0000256" key="3">
    <source>
        <dbReference type="ARBA" id="ARBA00025777"/>
    </source>
</evidence>
<accession>A0A8J4Y6E1</accession>
<dbReference type="Gene3D" id="3.80.10.10">
    <property type="entry name" value="Ribonuclease Inhibitor"/>
    <property type="match status" value="1"/>
</dbReference>
<comment type="caution">
    <text evidence="5">The sequence shown here is derived from an EMBL/GenBank/DDBJ whole genome shotgun (WGS) entry which is preliminary data.</text>
</comment>
<keyword evidence="2" id="KW-0677">Repeat</keyword>
<keyword evidence="1" id="KW-0433">Leucine-rich repeat</keyword>
<feature type="compositionally biased region" description="Acidic residues" evidence="4">
    <location>
        <begin position="208"/>
        <end position="252"/>
    </location>
</feature>
<dbReference type="Pfam" id="PF14580">
    <property type="entry name" value="LRR_9"/>
    <property type="match status" value="1"/>
</dbReference>
<evidence type="ECO:0000313" key="6">
    <source>
        <dbReference type="Proteomes" id="UP000770661"/>
    </source>
</evidence>
<name>A0A8J4Y6E1_CHIOP</name>
<dbReference type="EMBL" id="JACEEZ010018170">
    <property type="protein sequence ID" value="KAG0717099.1"/>
    <property type="molecule type" value="Genomic_DNA"/>
</dbReference>
<comment type="similarity">
    <text evidence="3">Belongs to the ANP32 family.</text>
</comment>
<dbReference type="AlphaFoldDB" id="A0A8J4Y6E1"/>
<dbReference type="PANTHER" id="PTHR11375:SF0">
    <property type="entry name" value="ACIDIC LEUCINE-RICH NUCLEAR PHOSPHOPROTEIN 32 FAMILY MEMBER A"/>
    <property type="match status" value="1"/>
</dbReference>
<protein>
    <submittedName>
        <fullName evidence="5">Acidic leucine-rich nuclear phosphoprotein 32 family member A</fullName>
    </submittedName>
</protein>
<evidence type="ECO:0000313" key="5">
    <source>
        <dbReference type="EMBL" id="KAG0717099.1"/>
    </source>
</evidence>
<gene>
    <name evidence="5" type="primary">Anp32a</name>
    <name evidence="5" type="ORF">GWK47_008239</name>
</gene>
<feature type="compositionally biased region" description="Acidic residues" evidence="4">
    <location>
        <begin position="188"/>
        <end position="201"/>
    </location>
</feature>
<dbReference type="PROSITE" id="PS51450">
    <property type="entry name" value="LRR"/>
    <property type="match status" value="2"/>
</dbReference>
<keyword evidence="6" id="KW-1185">Reference proteome</keyword>
<dbReference type="OrthoDB" id="2160613at2759"/>
<dbReference type="PANTHER" id="PTHR11375">
    <property type="entry name" value="ACIDIC LEUCINE-RICH NUCLEAR PHOSPHOPROTEIN 32"/>
    <property type="match status" value="1"/>
</dbReference>